<dbReference type="EMBL" id="BKCJ010009682">
    <property type="protein sequence ID" value="GEU88135.1"/>
    <property type="molecule type" value="Genomic_DNA"/>
</dbReference>
<gene>
    <name evidence="2" type="ORF">Tci_060113</name>
</gene>
<dbReference type="AlphaFoldDB" id="A0A6L2NU56"/>
<proteinExistence type="predicted"/>
<feature type="chain" id="PRO_5026962895" evidence="1">
    <location>
        <begin position="17"/>
        <end position="395"/>
    </location>
</feature>
<organism evidence="2">
    <name type="scientific">Tanacetum cinerariifolium</name>
    <name type="common">Dalmatian daisy</name>
    <name type="synonym">Chrysanthemum cinerariifolium</name>
    <dbReference type="NCBI Taxonomy" id="118510"/>
    <lineage>
        <taxon>Eukaryota</taxon>
        <taxon>Viridiplantae</taxon>
        <taxon>Streptophyta</taxon>
        <taxon>Embryophyta</taxon>
        <taxon>Tracheophyta</taxon>
        <taxon>Spermatophyta</taxon>
        <taxon>Magnoliopsida</taxon>
        <taxon>eudicotyledons</taxon>
        <taxon>Gunneridae</taxon>
        <taxon>Pentapetalae</taxon>
        <taxon>asterids</taxon>
        <taxon>campanulids</taxon>
        <taxon>Asterales</taxon>
        <taxon>Asteraceae</taxon>
        <taxon>Asteroideae</taxon>
        <taxon>Anthemideae</taxon>
        <taxon>Anthemidinae</taxon>
        <taxon>Tanacetum</taxon>
    </lineage>
</organism>
<evidence type="ECO:0000256" key="1">
    <source>
        <dbReference type="SAM" id="SignalP"/>
    </source>
</evidence>
<evidence type="ECO:0000313" key="2">
    <source>
        <dbReference type="EMBL" id="GEU88135.1"/>
    </source>
</evidence>
<comment type="caution">
    <text evidence="2">The sequence shown here is derived from an EMBL/GenBank/DDBJ whole genome shotgun (WGS) entry which is preliminary data.</text>
</comment>
<accession>A0A6L2NU56</accession>
<keyword evidence="1" id="KW-0732">Signal</keyword>
<name>A0A6L2NU56_TANCI</name>
<sequence length="395" mass="44450">MSTFVLCVGCGIPLSGFSPCQWCTSELCGNDLGDGFCSLCNSRNSCVYDPNPNSFDCPPDSCHPPHPTYETYSCDSYGNDSHFGYDFQLQFPLNYESKPGYIENYNSYPYDSSSLPQQYPCCEDYGVLSEADHCQTPQYTVNQPIFNAHNDLLSSQTTLMEQMTSLTSMCEMACQIIQKKQGEKKIKEEQAANARYWKIPFCCDDDDDYNSAITPNEPVDSLSMGDEHIDTISAMESDEFIKSSVKNLIPNPSEFEDECECDMPDCDDSQTTNFSTFTNPLFDDSTSSDDESSHVEVIHEISFKTYSNSFFDLDEEINSSEFNPIHNEDLNSTPKNDRFDTKSYLLESLLNRDESIPPGIDSDDSDSEGDTLSLERLLHDDHVPLPDTLDFSNVV</sequence>
<reference evidence="2" key="1">
    <citation type="journal article" date="2019" name="Sci. Rep.">
        <title>Draft genome of Tanacetum cinerariifolium, the natural source of mosquito coil.</title>
        <authorList>
            <person name="Yamashiro T."/>
            <person name="Shiraishi A."/>
            <person name="Satake H."/>
            <person name="Nakayama K."/>
        </authorList>
    </citation>
    <scope>NUCLEOTIDE SEQUENCE</scope>
</reference>
<protein>
    <submittedName>
        <fullName evidence="2">Pre-mRNA splicing Prp18-interacting factor</fullName>
    </submittedName>
</protein>
<feature type="signal peptide" evidence="1">
    <location>
        <begin position="1"/>
        <end position="16"/>
    </location>
</feature>